<proteinExistence type="predicted"/>
<dbReference type="PATRIC" id="fig|1294142.3.peg.1028"/>
<reference evidence="2 3" key="1">
    <citation type="journal article" date="2013" name="Genome Announc.">
        <title>Draft Genome Sequence of the Hydrogen- and Ethanol-Producing Bacterium Clostridium intestinale Strain URNW.</title>
        <authorList>
            <person name="Lal S."/>
            <person name="Ramachandran U."/>
            <person name="Zhang X."/>
            <person name="Sparling R."/>
            <person name="Levin D.B."/>
        </authorList>
    </citation>
    <scope>NUCLEOTIDE SEQUENCE [LARGE SCALE GENOMIC DNA]</scope>
    <source>
        <strain evidence="2 3">URNW</strain>
    </source>
</reference>
<dbReference type="OrthoDB" id="2365850at2"/>
<dbReference type="InterPro" id="IPR009636">
    <property type="entry name" value="SCAF"/>
</dbReference>
<accession>U2NQZ2</accession>
<sequence>MTKEQFIALGLTEEQATKASTASQEELKGYVEKTRFDTVSKENNTLKTTVKAHETQLENLKKDSGDNEALKKQIETLQNDNKAAKEKHDLELKELQISNAIKLAIADKAQDADLVAGLFDKSKLLLGDDGKVTGLDEQLKTLKESKAFLFKAETTTTQTEVKPGFKLGVDGNSTQVDPNPKVSMKDAIAAKLQIQK</sequence>
<name>U2NQZ2_9CLOT</name>
<protein>
    <submittedName>
        <fullName evidence="2">Phage minor structural protein GP20</fullName>
    </submittedName>
</protein>
<dbReference type="EMBL" id="APJA01000009">
    <property type="protein sequence ID" value="ERK31573.1"/>
    <property type="molecule type" value="Genomic_DNA"/>
</dbReference>
<organism evidence="2 3">
    <name type="scientific">Clostridium intestinale URNW</name>
    <dbReference type="NCBI Taxonomy" id="1294142"/>
    <lineage>
        <taxon>Bacteria</taxon>
        <taxon>Bacillati</taxon>
        <taxon>Bacillota</taxon>
        <taxon>Clostridia</taxon>
        <taxon>Eubacteriales</taxon>
        <taxon>Clostridiaceae</taxon>
        <taxon>Clostridium</taxon>
    </lineage>
</organism>
<gene>
    <name evidence="2" type="ORF">CINTURNW_1028</name>
</gene>
<feature type="coiled-coil region" evidence="1">
    <location>
        <begin position="43"/>
        <end position="94"/>
    </location>
</feature>
<evidence type="ECO:0000313" key="3">
    <source>
        <dbReference type="Proteomes" id="UP000016721"/>
    </source>
</evidence>
<dbReference type="HOGENOM" id="CLU_112809_0_1_9"/>
<comment type="caution">
    <text evidence="2">The sequence shown here is derived from an EMBL/GenBank/DDBJ whole genome shotgun (WGS) entry which is preliminary data.</text>
</comment>
<dbReference type="eggNOG" id="ENOG5032H0P">
    <property type="taxonomic scope" value="Bacteria"/>
</dbReference>
<dbReference type="STRING" id="1294142.CINTURNW_1028"/>
<dbReference type="AlphaFoldDB" id="U2NQZ2"/>
<evidence type="ECO:0000256" key="1">
    <source>
        <dbReference type="SAM" id="Coils"/>
    </source>
</evidence>
<keyword evidence="3" id="KW-1185">Reference proteome</keyword>
<dbReference type="Pfam" id="PF06810">
    <property type="entry name" value="Phage_scaffold"/>
    <property type="match status" value="1"/>
</dbReference>
<dbReference type="Proteomes" id="UP000016721">
    <property type="component" value="Unassembled WGS sequence"/>
</dbReference>
<dbReference type="RefSeq" id="WP_021801061.1">
    <property type="nucleotide sequence ID" value="NZ_KI273145.1"/>
</dbReference>
<keyword evidence="1" id="KW-0175">Coiled coil</keyword>
<evidence type="ECO:0000313" key="2">
    <source>
        <dbReference type="EMBL" id="ERK31573.1"/>
    </source>
</evidence>